<dbReference type="PANTHER" id="PTHR18964:SF149">
    <property type="entry name" value="BIFUNCTIONAL UDP-N-ACETYLGLUCOSAMINE 2-EPIMERASE_N-ACETYLMANNOSAMINE KINASE"/>
    <property type="match status" value="1"/>
</dbReference>
<organism evidence="2 3">
    <name type="scientific">Thermosporothrix hazakensis</name>
    <dbReference type="NCBI Taxonomy" id="644383"/>
    <lineage>
        <taxon>Bacteria</taxon>
        <taxon>Bacillati</taxon>
        <taxon>Chloroflexota</taxon>
        <taxon>Ktedonobacteria</taxon>
        <taxon>Ktedonobacterales</taxon>
        <taxon>Thermosporotrichaceae</taxon>
        <taxon>Thermosporothrix</taxon>
    </lineage>
</organism>
<keyword evidence="3" id="KW-1185">Reference proteome</keyword>
<sequence length="285" mass="30740">MTEQAPHFIGIDIGGTNTRIGSFRSLDVPAFTPLARFPTQQDYSTQKKEIFAALQKSAPLAGIGISFAGRIALDGRSVINAPNLPGYVNQPLVDELEAHFRCPVRLAHDPVCGLLAEKQFGTLQNNDRSAYLTLSTGTGAAFQLCKDGTTMTISIEIGHQLLDGNTLPCLCGQIGCLETFTGGRQIESRTGVSLAQTHDPAFWETFCDKLSLGLVNLALLTKVDAVAISGAIALNHSFLLPRLQQLLEKRLTWSYLTLHRATFGEDAPLIGAALLLTTPENSILH</sequence>
<dbReference type="Pfam" id="PF00480">
    <property type="entry name" value="ROK"/>
    <property type="match status" value="1"/>
</dbReference>
<dbReference type="GO" id="GO:0016301">
    <property type="term" value="F:kinase activity"/>
    <property type="evidence" value="ECO:0007669"/>
    <property type="project" value="UniProtKB-KW"/>
</dbReference>
<evidence type="ECO:0000313" key="2">
    <source>
        <dbReference type="EMBL" id="PZW33009.1"/>
    </source>
</evidence>
<evidence type="ECO:0000313" key="3">
    <source>
        <dbReference type="Proteomes" id="UP000248806"/>
    </source>
</evidence>
<comment type="similarity">
    <text evidence="1">Belongs to the ROK (NagC/XylR) family.</text>
</comment>
<protein>
    <submittedName>
        <fullName evidence="2">Putative NBD/HSP70 family sugar kinase</fullName>
    </submittedName>
</protein>
<comment type="caution">
    <text evidence="2">The sequence shown here is derived from an EMBL/GenBank/DDBJ whole genome shotgun (WGS) entry which is preliminary data.</text>
</comment>
<keyword evidence="2" id="KW-0418">Kinase</keyword>
<dbReference type="RefSeq" id="WP_170142440.1">
    <property type="nucleotide sequence ID" value="NZ_BIFX01000001.1"/>
</dbReference>
<dbReference type="EMBL" id="QKUF01000003">
    <property type="protein sequence ID" value="PZW33009.1"/>
    <property type="molecule type" value="Genomic_DNA"/>
</dbReference>
<accession>A0A326UBR6</accession>
<dbReference type="InterPro" id="IPR043129">
    <property type="entry name" value="ATPase_NBD"/>
</dbReference>
<dbReference type="Gene3D" id="3.30.420.40">
    <property type="match status" value="2"/>
</dbReference>
<name>A0A326UBR6_THEHA</name>
<reference evidence="2 3" key="1">
    <citation type="submission" date="2018-06" db="EMBL/GenBank/DDBJ databases">
        <title>Genomic Encyclopedia of Archaeal and Bacterial Type Strains, Phase II (KMG-II): from individual species to whole genera.</title>
        <authorList>
            <person name="Goeker M."/>
        </authorList>
    </citation>
    <scope>NUCLEOTIDE SEQUENCE [LARGE SCALE GENOMIC DNA]</scope>
    <source>
        <strain evidence="2 3">ATCC BAA-1881</strain>
    </source>
</reference>
<keyword evidence="2" id="KW-0808">Transferase</keyword>
<evidence type="ECO:0000256" key="1">
    <source>
        <dbReference type="ARBA" id="ARBA00006479"/>
    </source>
</evidence>
<proteinExistence type="inferred from homology"/>
<dbReference type="SUPFAM" id="SSF53067">
    <property type="entry name" value="Actin-like ATPase domain"/>
    <property type="match status" value="1"/>
</dbReference>
<dbReference type="AlphaFoldDB" id="A0A326UBR6"/>
<dbReference type="InterPro" id="IPR000600">
    <property type="entry name" value="ROK"/>
</dbReference>
<dbReference type="PANTHER" id="PTHR18964">
    <property type="entry name" value="ROK (REPRESSOR, ORF, KINASE) FAMILY"/>
    <property type="match status" value="1"/>
</dbReference>
<dbReference type="Proteomes" id="UP000248806">
    <property type="component" value="Unassembled WGS sequence"/>
</dbReference>
<gene>
    <name evidence="2" type="ORF">EI42_01557</name>
</gene>